<proteinExistence type="predicted"/>
<accession>A0AAX1N0C5</accession>
<dbReference type="Pfam" id="PF01663">
    <property type="entry name" value="Phosphodiest"/>
    <property type="match status" value="1"/>
</dbReference>
<dbReference type="CDD" id="cd16018">
    <property type="entry name" value="Enpp"/>
    <property type="match status" value="1"/>
</dbReference>
<organism evidence="1 2">
    <name type="scientific">Flammeovirga yaeyamensis</name>
    <dbReference type="NCBI Taxonomy" id="367791"/>
    <lineage>
        <taxon>Bacteria</taxon>
        <taxon>Pseudomonadati</taxon>
        <taxon>Bacteroidota</taxon>
        <taxon>Cytophagia</taxon>
        <taxon>Cytophagales</taxon>
        <taxon>Flammeovirgaceae</taxon>
        <taxon>Flammeovirga</taxon>
    </lineage>
</organism>
<dbReference type="Gene3D" id="3.40.720.10">
    <property type="entry name" value="Alkaline Phosphatase, subunit A"/>
    <property type="match status" value="1"/>
</dbReference>
<dbReference type="EMBL" id="CP076132">
    <property type="protein sequence ID" value="QWG00946.1"/>
    <property type="molecule type" value="Genomic_DNA"/>
</dbReference>
<dbReference type="Proteomes" id="UP000678679">
    <property type="component" value="Chromosome 1"/>
</dbReference>
<protein>
    <submittedName>
        <fullName evidence="1">Alkaline phosphatase family protein</fullName>
    </submittedName>
</protein>
<evidence type="ECO:0000313" key="1">
    <source>
        <dbReference type="EMBL" id="QWG00946.1"/>
    </source>
</evidence>
<gene>
    <name evidence="1" type="ORF">KMW28_14930</name>
</gene>
<dbReference type="AlphaFoldDB" id="A0AAX1N0C5"/>
<dbReference type="GO" id="GO:0016787">
    <property type="term" value="F:hydrolase activity"/>
    <property type="evidence" value="ECO:0007669"/>
    <property type="project" value="UniProtKB-ARBA"/>
</dbReference>
<name>A0AAX1N0C5_9BACT</name>
<dbReference type="PROSITE" id="PS51257">
    <property type="entry name" value="PROKAR_LIPOPROTEIN"/>
    <property type="match status" value="1"/>
</dbReference>
<dbReference type="RefSeq" id="WP_169665253.1">
    <property type="nucleotide sequence ID" value="NZ_CP076132.1"/>
</dbReference>
<dbReference type="InterPro" id="IPR017850">
    <property type="entry name" value="Alkaline_phosphatase_core_sf"/>
</dbReference>
<sequence>MKNLIILATITFLMSCQTHKSNQKNNTVILVSLDGFRYDYPEIYDTPNLDEIAKNGVKSVSMIPAYPSKTFPNHYSLVTGMYPQNHGLVHNVFYDPDRDQKYHIGLEKKDATWCKGVPLWNLAEQQGIKSASYYWPTSDARIGGMQGSYFYKYNKSTPYIERVQQIENWLSYKEDVRPRFISLYFSLVDTQGHHYGPESEETKQAVEEVDTILGKLMGVINKADVPVDLIVVSDHGMIEVDKKNPIVIDDLGTFEEYEVVNAGGSQLFFYNKGNGDDEQLKKSLGKYKNDFKVYLKNEMPQKLHYSEGSRIPDVICEGIPPKAFAYKGKTVSKGMHGFDPYTNKEMHAVFYGVGSHFQKNKVIPSFENVHIYPLIADLLDLEIHHQIDGKLEVLKEAMKE</sequence>
<dbReference type="KEGG" id="fya:KMW28_14930"/>
<dbReference type="PANTHER" id="PTHR10151">
    <property type="entry name" value="ECTONUCLEOTIDE PYROPHOSPHATASE/PHOSPHODIESTERASE"/>
    <property type="match status" value="1"/>
</dbReference>
<evidence type="ECO:0000313" key="2">
    <source>
        <dbReference type="Proteomes" id="UP000678679"/>
    </source>
</evidence>
<dbReference type="InterPro" id="IPR002591">
    <property type="entry name" value="Phosphodiest/P_Trfase"/>
</dbReference>
<dbReference type="Gene3D" id="3.30.1360.180">
    <property type="match status" value="1"/>
</dbReference>
<keyword evidence="2" id="KW-1185">Reference proteome</keyword>
<dbReference type="PANTHER" id="PTHR10151:SF120">
    <property type="entry name" value="BIS(5'-ADENOSYL)-TRIPHOSPHATASE"/>
    <property type="match status" value="1"/>
</dbReference>
<reference evidence="1 2" key="1">
    <citation type="submission" date="2021-05" db="EMBL/GenBank/DDBJ databases">
        <title>Comparative genomic studies on the polysaccharide-degrading batcterial strains of the Flammeovirga genus.</title>
        <authorList>
            <person name="Zewei F."/>
            <person name="Zheng Z."/>
            <person name="Yu L."/>
            <person name="Ruyue G."/>
            <person name="Yanhong M."/>
            <person name="Yuanyuan C."/>
            <person name="Jingyan G."/>
            <person name="Wenjun H."/>
        </authorList>
    </citation>
    <scope>NUCLEOTIDE SEQUENCE [LARGE SCALE GENOMIC DNA]</scope>
    <source>
        <strain evidence="1 2">NBRC:100898</strain>
    </source>
</reference>
<dbReference type="SUPFAM" id="SSF53649">
    <property type="entry name" value="Alkaline phosphatase-like"/>
    <property type="match status" value="1"/>
</dbReference>